<feature type="region of interest" description="Disordered" evidence="1">
    <location>
        <begin position="252"/>
        <end position="280"/>
    </location>
</feature>
<feature type="compositionally biased region" description="Low complexity" evidence="1">
    <location>
        <begin position="123"/>
        <end position="134"/>
    </location>
</feature>
<feature type="region of interest" description="Disordered" evidence="1">
    <location>
        <begin position="1"/>
        <end position="23"/>
    </location>
</feature>
<feature type="region of interest" description="Disordered" evidence="1">
    <location>
        <begin position="58"/>
        <end position="108"/>
    </location>
</feature>
<sequence length="713" mass="77898">MPAIHTAHQWSPPSHAAACGHQDNLGASAGQLGASVRRPVPSVRMRASTLRVSAVTAAGAFSPPPPSLSVLSAVASSSRSHRLDSRRPASSDSGHNGSMAGSSPPLHSSFAARHLSQRSAQPLLPLPHSFSSPPIRGTASCKPAASLPTETPAHMRPPMPGADPAGHSAAVSVQTEEGSRATPASSERRATATANPHVNTGAAAASSSISSSAPARQHPRLQQLSTTQLPLLQDSSQPQAVAAHADGLAESANSAFPADNGGNPSWVTRHNAQAPAAGPGHKCLQRNNGLAQNSAATLSTSLSAAKTTNPSFSPSVTPHEASLSVTYTFPMPARSPSTAYRSSPATHTLPPDHPVLVSMAKRNSIFYRRPKPPPSAAHPNRRRRASWASSHSLYTSENHSSACEPLFEDADCSCTDIRHHNSGYDPSSDEGECDSVDSDVAAAEEAETALRYALCQVLPFWHCYFTPDTHEFLWTTSPAIKVRPVTVQAQKDAKGDEPFTYYPPTPESVLSIVENLRMSYRNDICMAIIPFERRLPEIRDFIWRLFDATKVDLWTGIACLLLLKRFRSVQPPCDDAPYEAPYSLFLGIFMLATDQCVRSDNPELFTFESIARILDSFYQPRDLAQIKLDTFMKLNCRAWISLEDVTDHAAHNLFDVCNLGTSYRHYELRQRLRMQFEEEERRWEEDRQRLVARLERYMYRAPHDTLGSWNTEI</sequence>
<feature type="non-terminal residue" evidence="2">
    <location>
        <position position="713"/>
    </location>
</feature>
<reference evidence="2" key="1">
    <citation type="submission" date="2022-07" db="EMBL/GenBank/DDBJ databases">
        <title>Phylogenomic reconstructions and comparative analyses of Kickxellomycotina fungi.</title>
        <authorList>
            <person name="Reynolds N.K."/>
            <person name="Stajich J.E."/>
            <person name="Barry K."/>
            <person name="Grigoriev I.V."/>
            <person name="Crous P."/>
            <person name="Smith M.E."/>
        </authorList>
    </citation>
    <scope>NUCLEOTIDE SEQUENCE</scope>
    <source>
        <strain evidence="2">NRRL 1566</strain>
    </source>
</reference>
<evidence type="ECO:0000313" key="3">
    <source>
        <dbReference type="Proteomes" id="UP001139887"/>
    </source>
</evidence>
<name>A0A9W8I683_9FUNG</name>
<feature type="compositionally biased region" description="Low complexity" evidence="1">
    <location>
        <begin position="202"/>
        <end position="220"/>
    </location>
</feature>
<feature type="compositionally biased region" description="Polar residues" evidence="1">
    <location>
        <begin position="90"/>
        <end position="101"/>
    </location>
</feature>
<feature type="compositionally biased region" description="Low complexity" evidence="1">
    <location>
        <begin position="68"/>
        <end position="78"/>
    </location>
</feature>
<feature type="region of interest" description="Disordered" evidence="1">
    <location>
        <begin position="335"/>
        <end position="355"/>
    </location>
</feature>
<feature type="compositionally biased region" description="Polar residues" evidence="1">
    <location>
        <begin position="335"/>
        <end position="346"/>
    </location>
</feature>
<gene>
    <name evidence="2" type="ORF">IWW36_003545</name>
</gene>
<protein>
    <submittedName>
        <fullName evidence="2">Uncharacterized protein</fullName>
    </submittedName>
</protein>
<dbReference type="AlphaFoldDB" id="A0A9W8I683"/>
<evidence type="ECO:0000313" key="2">
    <source>
        <dbReference type="EMBL" id="KAJ2848011.1"/>
    </source>
</evidence>
<proteinExistence type="predicted"/>
<feature type="compositionally biased region" description="Polar residues" evidence="1">
    <location>
        <begin position="262"/>
        <end position="271"/>
    </location>
</feature>
<comment type="caution">
    <text evidence="2">The sequence shown here is derived from an EMBL/GenBank/DDBJ whole genome shotgun (WGS) entry which is preliminary data.</text>
</comment>
<organism evidence="2 3">
    <name type="scientific">Coemansia brasiliensis</name>
    <dbReference type="NCBI Taxonomy" id="2650707"/>
    <lineage>
        <taxon>Eukaryota</taxon>
        <taxon>Fungi</taxon>
        <taxon>Fungi incertae sedis</taxon>
        <taxon>Zoopagomycota</taxon>
        <taxon>Kickxellomycotina</taxon>
        <taxon>Kickxellomycetes</taxon>
        <taxon>Kickxellales</taxon>
        <taxon>Kickxellaceae</taxon>
        <taxon>Coemansia</taxon>
    </lineage>
</organism>
<evidence type="ECO:0000256" key="1">
    <source>
        <dbReference type="SAM" id="MobiDB-lite"/>
    </source>
</evidence>
<accession>A0A9W8I683</accession>
<dbReference type="Proteomes" id="UP001139887">
    <property type="component" value="Unassembled WGS sequence"/>
</dbReference>
<feature type="region of interest" description="Disordered" evidence="1">
    <location>
        <begin position="123"/>
        <end position="220"/>
    </location>
</feature>
<keyword evidence="3" id="KW-1185">Reference proteome</keyword>
<dbReference type="EMBL" id="JANBUW010000227">
    <property type="protein sequence ID" value="KAJ2848011.1"/>
    <property type="molecule type" value="Genomic_DNA"/>
</dbReference>
<dbReference type="OrthoDB" id="5549344at2759"/>